<feature type="domain" description="ABC-2 type transporter transmembrane" evidence="8">
    <location>
        <begin position="405"/>
        <end position="553"/>
    </location>
</feature>
<feature type="transmembrane region" description="Helical" evidence="7">
    <location>
        <begin position="39"/>
        <end position="57"/>
    </location>
</feature>
<dbReference type="OrthoDB" id="9794512at2"/>
<feature type="region of interest" description="Disordered" evidence="6">
    <location>
        <begin position="1"/>
        <end position="30"/>
    </location>
</feature>
<feature type="transmembrane region" description="Helical" evidence="7">
    <location>
        <begin position="98"/>
        <end position="120"/>
    </location>
</feature>
<evidence type="ECO:0000256" key="2">
    <source>
        <dbReference type="ARBA" id="ARBA00022475"/>
    </source>
</evidence>
<reference evidence="9 10" key="1">
    <citation type="submission" date="2019-02" db="EMBL/GenBank/DDBJ databases">
        <title>Deep-cultivation of Planctomycetes and their phenomic and genomic characterization uncovers novel biology.</title>
        <authorList>
            <person name="Wiegand S."/>
            <person name="Jogler M."/>
            <person name="Boedeker C."/>
            <person name="Pinto D."/>
            <person name="Vollmers J."/>
            <person name="Rivas-Marin E."/>
            <person name="Kohn T."/>
            <person name="Peeters S.H."/>
            <person name="Heuer A."/>
            <person name="Rast P."/>
            <person name="Oberbeckmann S."/>
            <person name="Bunk B."/>
            <person name="Jeske O."/>
            <person name="Meyerdierks A."/>
            <person name="Storesund J.E."/>
            <person name="Kallscheuer N."/>
            <person name="Luecker S."/>
            <person name="Lage O.M."/>
            <person name="Pohl T."/>
            <person name="Merkel B.J."/>
            <person name="Hornburger P."/>
            <person name="Mueller R.-W."/>
            <person name="Bruemmer F."/>
            <person name="Labrenz M."/>
            <person name="Spormann A.M."/>
            <person name="Op den Camp H."/>
            <person name="Overmann J."/>
            <person name="Amann R."/>
            <person name="Jetten M.S.M."/>
            <person name="Mascher T."/>
            <person name="Medema M.H."/>
            <person name="Devos D.P."/>
            <person name="Kaster A.-K."/>
            <person name="Ovreas L."/>
            <person name="Rohde M."/>
            <person name="Galperin M.Y."/>
            <person name="Jogler C."/>
        </authorList>
    </citation>
    <scope>NUCLEOTIDE SEQUENCE [LARGE SCALE GENOMIC DNA]</scope>
    <source>
        <strain evidence="9 10">ETA_A1</strain>
    </source>
</reference>
<feature type="transmembrane region" description="Helical" evidence="7">
    <location>
        <begin position="492"/>
        <end position="513"/>
    </location>
</feature>
<feature type="transmembrane region" description="Helical" evidence="7">
    <location>
        <begin position="262"/>
        <end position="283"/>
    </location>
</feature>
<evidence type="ECO:0000256" key="7">
    <source>
        <dbReference type="SAM" id="Phobius"/>
    </source>
</evidence>
<accession>A0A517Y069</accession>
<keyword evidence="2" id="KW-1003">Cell membrane</keyword>
<evidence type="ECO:0000256" key="5">
    <source>
        <dbReference type="ARBA" id="ARBA00023136"/>
    </source>
</evidence>
<feature type="transmembrane region" description="Helical" evidence="7">
    <location>
        <begin position="360"/>
        <end position="384"/>
    </location>
</feature>
<feature type="transmembrane region" description="Helical" evidence="7">
    <location>
        <begin position="163"/>
        <end position="183"/>
    </location>
</feature>
<feature type="transmembrane region" description="Helical" evidence="7">
    <location>
        <begin position="69"/>
        <end position="86"/>
    </location>
</feature>
<comment type="subcellular location">
    <subcellularLocation>
        <location evidence="1">Cell membrane</location>
        <topology evidence="1">Multi-pass membrane protein</topology>
    </subcellularLocation>
</comment>
<evidence type="ECO:0000256" key="6">
    <source>
        <dbReference type="SAM" id="MobiDB-lite"/>
    </source>
</evidence>
<dbReference type="GO" id="GO:0005886">
    <property type="term" value="C:plasma membrane"/>
    <property type="evidence" value="ECO:0007669"/>
    <property type="project" value="UniProtKB-SubCell"/>
</dbReference>
<feature type="transmembrane region" description="Helical" evidence="7">
    <location>
        <begin position="458"/>
        <end position="480"/>
    </location>
</feature>
<feature type="transmembrane region" description="Helical" evidence="7">
    <location>
        <begin position="404"/>
        <end position="425"/>
    </location>
</feature>
<name>A0A517Y069_9BACT</name>
<keyword evidence="3 7" id="KW-0812">Transmembrane</keyword>
<evidence type="ECO:0000313" key="10">
    <source>
        <dbReference type="Proteomes" id="UP000319576"/>
    </source>
</evidence>
<gene>
    <name evidence="9" type="ORF">ETAA1_51350</name>
</gene>
<dbReference type="AlphaFoldDB" id="A0A517Y069"/>
<dbReference type="EMBL" id="CP036273">
    <property type="protein sequence ID" value="QDU23143.1"/>
    <property type="molecule type" value="Genomic_DNA"/>
</dbReference>
<dbReference type="Proteomes" id="UP000319576">
    <property type="component" value="Chromosome"/>
</dbReference>
<keyword evidence="5 7" id="KW-0472">Membrane</keyword>
<dbReference type="InterPro" id="IPR013525">
    <property type="entry name" value="ABC2_TM"/>
</dbReference>
<evidence type="ECO:0000256" key="1">
    <source>
        <dbReference type="ARBA" id="ARBA00004651"/>
    </source>
</evidence>
<evidence type="ECO:0000313" key="9">
    <source>
        <dbReference type="EMBL" id="QDU23143.1"/>
    </source>
</evidence>
<feature type="transmembrane region" description="Helical" evidence="7">
    <location>
        <begin position="290"/>
        <end position="312"/>
    </location>
</feature>
<feature type="transmembrane region" description="Helical" evidence="7">
    <location>
        <begin position="132"/>
        <end position="151"/>
    </location>
</feature>
<dbReference type="PANTHER" id="PTHR30294">
    <property type="entry name" value="MEMBRANE COMPONENT OF ABC TRANSPORTER YHHJ-RELATED"/>
    <property type="match status" value="1"/>
</dbReference>
<evidence type="ECO:0000256" key="3">
    <source>
        <dbReference type="ARBA" id="ARBA00022692"/>
    </source>
</evidence>
<dbReference type="GO" id="GO:0140359">
    <property type="term" value="F:ABC-type transporter activity"/>
    <property type="evidence" value="ECO:0007669"/>
    <property type="project" value="InterPro"/>
</dbReference>
<protein>
    <submittedName>
        <fullName evidence="9">ABC-2 family transporter protein</fullName>
    </submittedName>
</protein>
<feature type="transmembrane region" description="Helical" evidence="7">
    <location>
        <begin position="577"/>
        <end position="595"/>
    </location>
</feature>
<dbReference type="Pfam" id="PF12698">
    <property type="entry name" value="ABC2_membrane_3"/>
    <property type="match status" value="1"/>
</dbReference>
<feature type="transmembrane region" description="Helical" evidence="7">
    <location>
        <begin position="221"/>
        <end position="242"/>
    </location>
</feature>
<feature type="compositionally biased region" description="Low complexity" evidence="6">
    <location>
        <begin position="15"/>
        <end position="26"/>
    </location>
</feature>
<dbReference type="RefSeq" id="WP_145243243.1">
    <property type="nucleotide sequence ID" value="NZ_CP036273.1"/>
</dbReference>
<dbReference type="PANTHER" id="PTHR30294:SF29">
    <property type="entry name" value="MULTIDRUG ABC TRANSPORTER PERMEASE YBHS-RELATED"/>
    <property type="match status" value="1"/>
</dbReference>
<sequence>MSTSTTDPIAPPPAADAVARPAETAPSQSYDEGQSFGRLVGFVGLFGLVLGSVVIITNQAMTPRLFGSGFGYLAAAAGIVLMLYHASRDGEQEVRRLYGLLAAAFLVLGVGASVLKGPIFSTTATKTFGYNLLPWGVTFGALSLVFAIPFVRHETDRRYRDAAILAILAIGALLAVGSIVVGVMKPDTLVGPGVALALLGLAFLCAYMTQVDTSEGIGFQVAFLLGAVGACVAAGAFARSAFPPVLVEGPNAIRRVTGEIDMWKLIPRLVSIGIFLGVAYLGYRAKSLPGWLRGVIGAAGLAAAGVFVMASVKANLLTTSPAPYLVPTGVILIGLGLLYLAVALAICSDNPFVTLTRRELAAFFLSPVGFLVLAGMAAIEWVGYAFFVEQVQSASRRGGLDEPIVSQLFVALIPVIGLLLEVPAITMRLIAEEKKTGSLEVLLTAPVNEWPVVASKFLAAWLFFMLTWVPMGLYLIALRAEGGVPFDYRPLLSFYIALGAQGLAFVGLGLFFSTLTRNQIIAAVLTFAVMILFLATYLVKFSALPFLPPLLQTLLGKLSFIHMWQESLGGRLPLRDVLVFASIGVFSLFLSVKVLEARKWN</sequence>
<keyword evidence="4 7" id="KW-1133">Transmembrane helix</keyword>
<keyword evidence="10" id="KW-1185">Reference proteome</keyword>
<dbReference type="InterPro" id="IPR051449">
    <property type="entry name" value="ABC-2_transporter_component"/>
</dbReference>
<feature type="transmembrane region" description="Helical" evidence="7">
    <location>
        <begin position="324"/>
        <end position="348"/>
    </location>
</feature>
<organism evidence="9 10">
    <name type="scientific">Urbifossiella limnaea</name>
    <dbReference type="NCBI Taxonomy" id="2528023"/>
    <lineage>
        <taxon>Bacteria</taxon>
        <taxon>Pseudomonadati</taxon>
        <taxon>Planctomycetota</taxon>
        <taxon>Planctomycetia</taxon>
        <taxon>Gemmatales</taxon>
        <taxon>Gemmataceae</taxon>
        <taxon>Urbifossiella</taxon>
    </lineage>
</organism>
<evidence type="ECO:0000256" key="4">
    <source>
        <dbReference type="ARBA" id="ARBA00022989"/>
    </source>
</evidence>
<proteinExistence type="predicted"/>
<feature type="transmembrane region" description="Helical" evidence="7">
    <location>
        <begin position="520"/>
        <end position="539"/>
    </location>
</feature>
<evidence type="ECO:0000259" key="8">
    <source>
        <dbReference type="Pfam" id="PF12698"/>
    </source>
</evidence>
<feature type="transmembrane region" description="Helical" evidence="7">
    <location>
        <begin position="189"/>
        <end position="209"/>
    </location>
</feature>
<dbReference type="KEGG" id="uli:ETAA1_51350"/>